<evidence type="ECO:0000256" key="3">
    <source>
        <dbReference type="ARBA" id="ARBA00022679"/>
    </source>
</evidence>
<dbReference type="Pfam" id="PF08032">
    <property type="entry name" value="SpoU_sub_bind"/>
    <property type="match status" value="1"/>
</dbReference>
<dbReference type="CDD" id="cd18103">
    <property type="entry name" value="SpoU-like_RlmB"/>
    <property type="match status" value="1"/>
</dbReference>
<gene>
    <name evidence="6" type="primary">rlmB</name>
    <name evidence="6" type="ORF">ACFQ47_08795</name>
</gene>
<comment type="caution">
    <text evidence="6">The sequence shown here is derived from an EMBL/GenBank/DDBJ whole genome shotgun (WGS) entry which is preliminary data.</text>
</comment>
<dbReference type="InterPro" id="IPR001537">
    <property type="entry name" value="SpoU_MeTrfase"/>
</dbReference>
<keyword evidence="7" id="KW-1185">Reference proteome</keyword>
<dbReference type="InterPro" id="IPR029026">
    <property type="entry name" value="tRNA_m1G_MTases_N"/>
</dbReference>
<proteinExistence type="inferred from homology"/>
<dbReference type="Gene3D" id="3.40.1280.10">
    <property type="match status" value="1"/>
</dbReference>
<evidence type="ECO:0000313" key="6">
    <source>
        <dbReference type="EMBL" id="MFD1432766.1"/>
    </source>
</evidence>
<comment type="similarity">
    <text evidence="1">Belongs to the class IV-like SAM-binding methyltransferase superfamily. RNA methyltransferase TrmH family.</text>
</comment>
<evidence type="ECO:0000313" key="7">
    <source>
        <dbReference type="Proteomes" id="UP001597192"/>
    </source>
</evidence>
<reference evidence="7" key="1">
    <citation type="journal article" date="2019" name="Int. J. Syst. Evol. Microbiol.">
        <title>The Global Catalogue of Microorganisms (GCM) 10K type strain sequencing project: providing services to taxonomists for standard genome sequencing and annotation.</title>
        <authorList>
            <consortium name="The Broad Institute Genomics Platform"/>
            <consortium name="The Broad Institute Genome Sequencing Center for Infectious Disease"/>
            <person name="Wu L."/>
            <person name="Ma J."/>
        </authorList>
    </citation>
    <scope>NUCLEOTIDE SEQUENCE [LARGE SCALE GENOMIC DNA]</scope>
    <source>
        <strain evidence="7">CCM 8947</strain>
    </source>
</reference>
<evidence type="ECO:0000259" key="5">
    <source>
        <dbReference type="SMART" id="SM00967"/>
    </source>
</evidence>
<protein>
    <submittedName>
        <fullName evidence="6">23S rRNA (Guanosine(2251)-2'-O)-methyltransferase RlmB</fullName>
    </submittedName>
</protein>
<keyword evidence="3" id="KW-0808">Transferase</keyword>
<sequence length="324" mass="34392">MAKPNTPKNNDRDRSGRPTSARGNQQAGGRFSEARGGQRSDATGKGGRPNDARRGRRPGKVANVQSTPGQPEDTDEDASEFVFGRHAVEAALKNGSSQTINKFFVQTKLGGEAINTLVGLARSKKILVAEVPKTKLDLLSDGGNHQGVMVAMTPYAYASLDDLFAHAEEAGHEPFFLILDNLEDPHNLGSILRTADAIGVDGVIIPKHRAVGLTSTVAKVSTGAIEHVPVARVTNLAQTIKTLKDRGLWIFGTAMDGQDFRQWSAQGKVALVIGNEGKGISPGVAKLMDQTLTIPMVGHVQSLNASVAAGILMYQAFTSRQGGH</sequence>
<dbReference type="PANTHER" id="PTHR46429:SF1">
    <property type="entry name" value="23S RRNA (GUANOSINE-2'-O-)-METHYLTRANSFERASE RLMB"/>
    <property type="match status" value="1"/>
</dbReference>
<organism evidence="6 7">
    <name type="scientific">Lacticaseibacillus yichunensis</name>
    <dbReference type="NCBI Taxonomy" id="2486015"/>
    <lineage>
        <taxon>Bacteria</taxon>
        <taxon>Bacillati</taxon>
        <taxon>Bacillota</taxon>
        <taxon>Bacilli</taxon>
        <taxon>Lactobacillales</taxon>
        <taxon>Lactobacillaceae</taxon>
        <taxon>Lacticaseibacillus</taxon>
    </lineage>
</organism>
<dbReference type="NCBIfam" id="TIGR00186">
    <property type="entry name" value="rRNA_methyl_3"/>
    <property type="match status" value="1"/>
</dbReference>
<evidence type="ECO:0000256" key="2">
    <source>
        <dbReference type="ARBA" id="ARBA00022603"/>
    </source>
</evidence>
<evidence type="ECO:0000256" key="4">
    <source>
        <dbReference type="SAM" id="MobiDB-lite"/>
    </source>
</evidence>
<dbReference type="Pfam" id="PF00588">
    <property type="entry name" value="SpoU_methylase"/>
    <property type="match status" value="1"/>
</dbReference>
<dbReference type="PANTHER" id="PTHR46429">
    <property type="entry name" value="23S RRNA (GUANOSINE-2'-O-)-METHYLTRANSFERASE RLMB"/>
    <property type="match status" value="1"/>
</dbReference>
<evidence type="ECO:0000256" key="1">
    <source>
        <dbReference type="ARBA" id="ARBA00007228"/>
    </source>
</evidence>
<feature type="region of interest" description="Disordered" evidence="4">
    <location>
        <begin position="1"/>
        <end position="77"/>
    </location>
</feature>
<dbReference type="InterPro" id="IPR029064">
    <property type="entry name" value="Ribosomal_eL30-like_sf"/>
</dbReference>
<dbReference type="RefSeq" id="WP_125695864.1">
    <property type="nucleotide sequence ID" value="NZ_JBHTOG010000044.1"/>
</dbReference>
<accession>A0ABW4CTD5</accession>
<dbReference type="SUPFAM" id="SSF55315">
    <property type="entry name" value="L30e-like"/>
    <property type="match status" value="1"/>
</dbReference>
<dbReference type="Proteomes" id="UP001597192">
    <property type="component" value="Unassembled WGS sequence"/>
</dbReference>
<dbReference type="InterPro" id="IPR004441">
    <property type="entry name" value="rRNA_MeTrfase_TrmH"/>
</dbReference>
<dbReference type="Gene3D" id="3.30.1330.30">
    <property type="match status" value="1"/>
</dbReference>
<feature type="domain" description="RNA 2-O ribose methyltransferase substrate binding" evidence="5">
    <location>
        <begin position="81"/>
        <end position="158"/>
    </location>
</feature>
<feature type="compositionally biased region" description="Polar residues" evidence="4">
    <location>
        <begin position="17"/>
        <end position="27"/>
    </location>
</feature>
<name>A0ABW4CTD5_9LACO</name>
<dbReference type="EMBL" id="JBHTOG010000044">
    <property type="protein sequence ID" value="MFD1432766.1"/>
    <property type="molecule type" value="Genomic_DNA"/>
</dbReference>
<dbReference type="InterPro" id="IPR029028">
    <property type="entry name" value="Alpha/beta_knot_MTases"/>
</dbReference>
<dbReference type="SMART" id="SM00967">
    <property type="entry name" value="SpoU_sub_bind"/>
    <property type="match status" value="1"/>
</dbReference>
<keyword evidence="2" id="KW-0489">Methyltransferase</keyword>
<dbReference type="SUPFAM" id="SSF75217">
    <property type="entry name" value="alpha/beta knot"/>
    <property type="match status" value="1"/>
</dbReference>
<dbReference type="InterPro" id="IPR013123">
    <property type="entry name" value="SpoU_subst-bd"/>
</dbReference>